<evidence type="ECO:0000313" key="3">
    <source>
        <dbReference type="Proteomes" id="UP001500235"/>
    </source>
</evidence>
<dbReference type="EMBL" id="BAABBQ010000001">
    <property type="protein sequence ID" value="GAA4018865.1"/>
    <property type="molecule type" value="Genomic_DNA"/>
</dbReference>
<reference evidence="3" key="1">
    <citation type="journal article" date="2019" name="Int. J. Syst. Evol. Microbiol.">
        <title>The Global Catalogue of Microorganisms (GCM) 10K type strain sequencing project: providing services to taxonomists for standard genome sequencing and annotation.</title>
        <authorList>
            <consortium name="The Broad Institute Genomics Platform"/>
            <consortium name="The Broad Institute Genome Sequencing Center for Infectious Disease"/>
            <person name="Wu L."/>
            <person name="Ma J."/>
        </authorList>
    </citation>
    <scope>NUCLEOTIDE SEQUENCE [LARGE SCALE GENOMIC DNA]</scope>
    <source>
        <strain evidence="3">JCM 17563</strain>
    </source>
</reference>
<protein>
    <submittedName>
        <fullName evidence="2">Uncharacterized protein</fullName>
    </submittedName>
</protein>
<dbReference type="Proteomes" id="UP001500235">
    <property type="component" value="Unassembled WGS sequence"/>
</dbReference>
<proteinExistence type="predicted"/>
<evidence type="ECO:0000313" key="2">
    <source>
        <dbReference type="EMBL" id="GAA4018865.1"/>
    </source>
</evidence>
<comment type="caution">
    <text evidence="2">The sequence shown here is derived from an EMBL/GenBank/DDBJ whole genome shotgun (WGS) entry which is preliminary data.</text>
</comment>
<name>A0ABP7SZK0_9SPHN</name>
<evidence type="ECO:0000256" key="1">
    <source>
        <dbReference type="SAM" id="MobiDB-lite"/>
    </source>
</evidence>
<keyword evidence="3" id="KW-1185">Reference proteome</keyword>
<organism evidence="2 3">
    <name type="scientific">Sphingomonas swuensis</name>
    <dbReference type="NCBI Taxonomy" id="977800"/>
    <lineage>
        <taxon>Bacteria</taxon>
        <taxon>Pseudomonadati</taxon>
        <taxon>Pseudomonadota</taxon>
        <taxon>Alphaproteobacteria</taxon>
        <taxon>Sphingomonadales</taxon>
        <taxon>Sphingomonadaceae</taxon>
        <taxon>Sphingomonas</taxon>
    </lineage>
</organism>
<sequence length="105" mass="10814">MSPLTCGLTSDVSKATARPPSSLITGTEVALTVMKPTWVGPRPPGPPPPGPRSCALEFSEQPPTAPASSEIERAITILAGKRAREPGKYVIIPVVGPVCPVADMG</sequence>
<feature type="region of interest" description="Disordered" evidence="1">
    <location>
        <begin position="1"/>
        <end position="20"/>
    </location>
</feature>
<gene>
    <name evidence="2" type="ORF">GCM10022280_18100</name>
</gene>
<accession>A0ABP7SZK0</accession>